<dbReference type="GO" id="GO:0034707">
    <property type="term" value="C:chloride channel complex"/>
    <property type="evidence" value="ECO:0007669"/>
    <property type="project" value="UniProtKB-KW"/>
</dbReference>
<proteinExistence type="inferred from homology"/>
<reference evidence="9" key="1">
    <citation type="submission" date="2022-11" db="UniProtKB">
        <authorList>
            <consortium name="WormBaseParasite"/>
        </authorList>
    </citation>
    <scope>IDENTIFICATION</scope>
</reference>
<keyword evidence="6" id="KW-0813">Transport</keyword>
<evidence type="ECO:0000256" key="1">
    <source>
        <dbReference type="ARBA" id="ARBA00004370"/>
    </source>
</evidence>
<comment type="subcellular location">
    <subcellularLocation>
        <location evidence="6">Cell membrane</location>
        <topology evidence="6">Multi-pass membrane protein</topology>
    </subcellularLocation>
    <subcellularLocation>
        <location evidence="1">Membrane</location>
    </subcellularLocation>
</comment>
<sequence>MVAAYVRGTDEKTRMQRRNIVRYCVLSQALVFRDISMRVRKRFPTMDTLVAAGFMMQHEKEKYDEIQYRYAKYWMPFQWALAVCQEARNQQKIASDILLQKIGEEIKLFRTNMAILCNFDWVPLPIMYPQLIVLAVHTYFLICVLSRQFIISDGAANKSRMDIFFPLMTVLQFIFYMGWLKVAEAMLNPFGEDDDDFECNFLLDKNLTIGLTVVDEGYGETPALKKDIFWNDKIEPLYTLESAHDEQPMCGITGSANVKIAENNREIKMLPLPHDTDPGHTSHPFGLFRRSFQKRFGSKSTAGAENHFGSNVLKSIKQQFPRSLSYSQVHFVTSLSSDDSEESVKPQNDMTMRTLGRTTSHPNYRRSSLTSALEAIVNDSSAYTNLGVIIGDESAAPTKEPTFSFPSRHEFHARGSHGTANLSPNVTSHRLEDVEEECEESASVSNSVVKQEDHAKPSVMTILNSMDPKQNAQVDSTSRSTIPEPSRLNVEESSQDMP</sequence>
<keyword evidence="6" id="KW-1003">Cell membrane</keyword>
<keyword evidence="6" id="KW-0406">Ion transport</keyword>
<evidence type="ECO:0000256" key="4">
    <source>
        <dbReference type="ARBA" id="ARBA00023136"/>
    </source>
</evidence>
<feature type="region of interest" description="Disordered" evidence="7">
    <location>
        <begin position="439"/>
        <end position="498"/>
    </location>
</feature>
<dbReference type="InterPro" id="IPR021134">
    <property type="entry name" value="Bestrophin-like"/>
</dbReference>
<evidence type="ECO:0000256" key="3">
    <source>
        <dbReference type="ARBA" id="ARBA00022989"/>
    </source>
</evidence>
<evidence type="ECO:0000313" key="9">
    <source>
        <dbReference type="WBParaSite" id="PgR006_g122_t01"/>
    </source>
</evidence>
<comment type="function">
    <text evidence="6">Forms chloride channels.</text>
</comment>
<comment type="similarity">
    <text evidence="5 6">Belongs to the anion channel-forming bestrophin (TC 1.A.46) family. Calcium-sensitive chloride channel subfamily.</text>
</comment>
<keyword evidence="6" id="KW-0407">Ion channel</keyword>
<keyword evidence="6" id="KW-0869">Chloride channel</keyword>
<evidence type="ECO:0000256" key="2">
    <source>
        <dbReference type="ARBA" id="ARBA00022692"/>
    </source>
</evidence>
<feature type="transmembrane region" description="Helical" evidence="6">
    <location>
        <begin position="163"/>
        <end position="180"/>
    </location>
</feature>
<keyword evidence="6" id="KW-0868">Chloride</keyword>
<dbReference type="PANTHER" id="PTHR10736:SF61">
    <property type="entry name" value="BESTROPHIN HOMOLOG 24"/>
    <property type="match status" value="1"/>
</dbReference>
<name>A0A915AEN0_PARUN</name>
<evidence type="ECO:0000256" key="5">
    <source>
        <dbReference type="ARBA" id="ARBA00034769"/>
    </source>
</evidence>
<dbReference type="Proteomes" id="UP000887569">
    <property type="component" value="Unplaced"/>
</dbReference>
<keyword evidence="3 6" id="KW-1133">Transmembrane helix</keyword>
<dbReference type="WBParaSite" id="PgR006_g122_t01">
    <property type="protein sequence ID" value="PgR006_g122_t01"/>
    <property type="gene ID" value="PgR006_g122"/>
</dbReference>
<evidence type="ECO:0000256" key="6">
    <source>
        <dbReference type="RuleBase" id="RU363126"/>
    </source>
</evidence>
<dbReference type="GO" id="GO:0005886">
    <property type="term" value="C:plasma membrane"/>
    <property type="evidence" value="ECO:0007669"/>
    <property type="project" value="UniProtKB-SubCell"/>
</dbReference>
<dbReference type="Pfam" id="PF01062">
    <property type="entry name" value="Bestrophin"/>
    <property type="match status" value="1"/>
</dbReference>
<accession>A0A915AEN0</accession>
<dbReference type="InterPro" id="IPR000615">
    <property type="entry name" value="Bestrophin"/>
</dbReference>
<organism evidence="8 9">
    <name type="scientific">Parascaris univalens</name>
    <name type="common">Nematode worm</name>
    <dbReference type="NCBI Taxonomy" id="6257"/>
    <lineage>
        <taxon>Eukaryota</taxon>
        <taxon>Metazoa</taxon>
        <taxon>Ecdysozoa</taxon>
        <taxon>Nematoda</taxon>
        <taxon>Chromadorea</taxon>
        <taxon>Rhabditida</taxon>
        <taxon>Spirurina</taxon>
        <taxon>Ascaridomorpha</taxon>
        <taxon>Ascaridoidea</taxon>
        <taxon>Ascarididae</taxon>
        <taxon>Parascaris</taxon>
    </lineage>
</organism>
<feature type="compositionally biased region" description="Polar residues" evidence="7">
    <location>
        <begin position="461"/>
        <end position="483"/>
    </location>
</feature>
<keyword evidence="2 6" id="KW-0812">Transmembrane</keyword>
<protein>
    <recommendedName>
        <fullName evidence="6">Bestrophin homolog</fullName>
    </recommendedName>
</protein>
<evidence type="ECO:0000256" key="7">
    <source>
        <dbReference type="SAM" id="MobiDB-lite"/>
    </source>
</evidence>
<dbReference type="GO" id="GO:0005254">
    <property type="term" value="F:chloride channel activity"/>
    <property type="evidence" value="ECO:0007669"/>
    <property type="project" value="UniProtKB-KW"/>
</dbReference>
<keyword evidence="8" id="KW-1185">Reference proteome</keyword>
<feature type="transmembrane region" description="Helical" evidence="6">
    <location>
        <begin position="20"/>
        <end position="36"/>
    </location>
</feature>
<dbReference type="AlphaFoldDB" id="A0A915AEN0"/>
<keyword evidence="4 6" id="KW-0472">Membrane</keyword>
<dbReference type="PANTHER" id="PTHR10736">
    <property type="entry name" value="BESTROPHIN"/>
    <property type="match status" value="1"/>
</dbReference>
<evidence type="ECO:0000313" key="8">
    <source>
        <dbReference type="Proteomes" id="UP000887569"/>
    </source>
</evidence>
<feature type="transmembrane region" description="Helical" evidence="6">
    <location>
        <begin position="131"/>
        <end position="151"/>
    </location>
</feature>